<dbReference type="AlphaFoldDB" id="A0A9J6ZD33"/>
<dbReference type="Proteomes" id="UP001056756">
    <property type="component" value="Chromosome"/>
</dbReference>
<reference evidence="2" key="1">
    <citation type="submission" date="2022-05" db="EMBL/GenBank/DDBJ databases">
        <title>Novel bacterial taxa in a minimal lignocellulolytic consortium and its capacity to transform plastics disclosed by genome-resolved metagenomics.</title>
        <authorList>
            <person name="Rodriguez C.A.D."/>
            <person name="Diaz-Garcia L."/>
            <person name="Herrera K."/>
            <person name="Tarazona N.A."/>
            <person name="Sproer C."/>
            <person name="Overmann J."/>
            <person name="Jimenez D.J."/>
        </authorList>
    </citation>
    <scope>NUCLEOTIDE SEQUENCE</scope>
    <source>
        <strain evidence="2">MAG5</strain>
    </source>
</reference>
<dbReference type="KEGG" id="plig:NAG76_18630"/>
<dbReference type="EMBL" id="CP097899">
    <property type="protein sequence ID" value="URN93824.1"/>
    <property type="molecule type" value="Genomic_DNA"/>
</dbReference>
<evidence type="ECO:0000313" key="3">
    <source>
        <dbReference type="Proteomes" id="UP001056756"/>
    </source>
</evidence>
<evidence type="ECO:0000256" key="1">
    <source>
        <dbReference type="SAM" id="Phobius"/>
    </source>
</evidence>
<evidence type="ECO:0000313" key="2">
    <source>
        <dbReference type="EMBL" id="URN93824.1"/>
    </source>
</evidence>
<feature type="transmembrane region" description="Helical" evidence="1">
    <location>
        <begin position="7"/>
        <end position="24"/>
    </location>
</feature>
<gene>
    <name evidence="2" type="ORF">NAG76_18630</name>
</gene>
<keyword evidence="1" id="KW-0812">Transmembrane</keyword>
<keyword evidence="1" id="KW-1133">Transmembrane helix</keyword>
<protein>
    <submittedName>
        <fullName evidence="2">Uncharacterized protein</fullName>
    </submittedName>
</protein>
<sequence length="52" mass="6083">MRKLIKSILVVGIFVILFTITFYYPKEILMEVDGFKYSLGMDNIEFEQQGGF</sequence>
<keyword evidence="1" id="KW-0472">Membrane</keyword>
<organism evidence="2 3">
    <name type="scientific">Candidatus Pristimantibacillus lignocellulolyticus</name>
    <dbReference type="NCBI Taxonomy" id="2994561"/>
    <lineage>
        <taxon>Bacteria</taxon>
        <taxon>Bacillati</taxon>
        <taxon>Bacillota</taxon>
        <taxon>Bacilli</taxon>
        <taxon>Bacillales</taxon>
        <taxon>Paenibacillaceae</taxon>
        <taxon>Candidatus Pristimantibacillus</taxon>
    </lineage>
</organism>
<proteinExistence type="predicted"/>
<accession>A0A9J6ZD33</accession>
<name>A0A9J6ZD33_9BACL</name>